<evidence type="ECO:0000256" key="5">
    <source>
        <dbReference type="SAM" id="MobiDB-lite"/>
    </source>
</evidence>
<protein>
    <submittedName>
        <fullName evidence="8">MFS transporter</fullName>
    </submittedName>
</protein>
<dbReference type="PROSITE" id="PS50850">
    <property type="entry name" value="MFS"/>
    <property type="match status" value="1"/>
</dbReference>
<feature type="transmembrane region" description="Helical" evidence="6">
    <location>
        <begin position="315"/>
        <end position="335"/>
    </location>
</feature>
<dbReference type="PANTHER" id="PTHR11662">
    <property type="entry name" value="SOLUTE CARRIER FAMILY 17"/>
    <property type="match status" value="1"/>
</dbReference>
<feature type="domain" description="Major facilitator superfamily (MFS) profile" evidence="7">
    <location>
        <begin position="11"/>
        <end position="465"/>
    </location>
</feature>
<accession>A0A9X3N4G6</accession>
<comment type="caution">
    <text evidence="8">The sequence shown here is derived from an EMBL/GenBank/DDBJ whole genome shotgun (WGS) entry which is preliminary data.</text>
</comment>
<dbReference type="InterPro" id="IPR036259">
    <property type="entry name" value="MFS_trans_sf"/>
</dbReference>
<feature type="transmembrane region" description="Helical" evidence="6">
    <location>
        <begin position="143"/>
        <end position="161"/>
    </location>
</feature>
<evidence type="ECO:0000256" key="6">
    <source>
        <dbReference type="SAM" id="Phobius"/>
    </source>
</evidence>
<evidence type="ECO:0000259" key="7">
    <source>
        <dbReference type="PROSITE" id="PS50850"/>
    </source>
</evidence>
<dbReference type="GO" id="GO:0022857">
    <property type="term" value="F:transmembrane transporter activity"/>
    <property type="evidence" value="ECO:0007669"/>
    <property type="project" value="InterPro"/>
</dbReference>
<dbReference type="Proteomes" id="UP001147653">
    <property type="component" value="Unassembled WGS sequence"/>
</dbReference>
<reference evidence="8" key="1">
    <citation type="submission" date="2022-10" db="EMBL/GenBank/DDBJ databases">
        <title>The WGS of Solirubrobacter phytolaccae KCTC 29190.</title>
        <authorList>
            <person name="Jiang Z."/>
        </authorList>
    </citation>
    <scope>NUCLEOTIDE SEQUENCE</scope>
    <source>
        <strain evidence="8">KCTC 29190</strain>
    </source>
</reference>
<dbReference type="EMBL" id="JAPDDP010000006">
    <property type="protein sequence ID" value="MDA0179680.1"/>
    <property type="molecule type" value="Genomic_DNA"/>
</dbReference>
<gene>
    <name evidence="8" type="ORF">OJ997_05185</name>
</gene>
<dbReference type="GO" id="GO:0005886">
    <property type="term" value="C:plasma membrane"/>
    <property type="evidence" value="ECO:0007669"/>
    <property type="project" value="UniProtKB-SubCell"/>
</dbReference>
<dbReference type="SUPFAM" id="SSF103473">
    <property type="entry name" value="MFS general substrate transporter"/>
    <property type="match status" value="1"/>
</dbReference>
<evidence type="ECO:0000256" key="4">
    <source>
        <dbReference type="ARBA" id="ARBA00023136"/>
    </source>
</evidence>
<proteinExistence type="predicted"/>
<sequence>MRRAWPAYRTLWIFLLLGWTVSAADRALTGPVVTWMIENKVGFLSATENRYALGGLIGGLFFAGYMLTQFPGGYLGDKYGHRTIITISLIWAGIATMLSGFITGLVAFIAIRVLTGLGEGAFYSNDRSLIAAETPQEKRSLGMGVVITGLALGITIATVFAPNMIELGGSVFSDGEDAWRMPFLILGAATLVVGIATAAYFRRQERGLPYARATLHLLAYSAVGLAAVMGVYFVGDAAGLSDLWIAILEVGLALGLVAFVFSRRQTEMGAVLQNRDLVLINLAFIAVLWNLWFFSFWSVSIVADAAGSSFGRSAMIAAFNAGAGILGFPTGGWLSDVAVRRGIGRKPLVVGFTAAQCVLTVIFGFVVAAGAANVWLMAGLLFSASTFFNAMQPIAHAMLADIAAPEHHGAAFGMNNLIGEIGAVLSPAVSGALRDATGGWSAAVFVDAALIGGAVILFLLVREATSVGDRPAGRFRRADSQTTTAASSTA</sequence>
<feature type="transmembrane region" description="Helical" evidence="6">
    <location>
        <begin position="50"/>
        <end position="67"/>
    </location>
</feature>
<feature type="transmembrane region" description="Helical" evidence="6">
    <location>
        <begin position="282"/>
        <end position="303"/>
    </location>
</feature>
<evidence type="ECO:0000256" key="3">
    <source>
        <dbReference type="ARBA" id="ARBA00022989"/>
    </source>
</evidence>
<dbReference type="AlphaFoldDB" id="A0A9X3N4G6"/>
<dbReference type="Pfam" id="PF07690">
    <property type="entry name" value="MFS_1"/>
    <property type="match status" value="1"/>
</dbReference>
<dbReference type="RefSeq" id="WP_270023978.1">
    <property type="nucleotide sequence ID" value="NZ_JAPDDP010000006.1"/>
</dbReference>
<dbReference type="InterPro" id="IPR011701">
    <property type="entry name" value="MFS"/>
</dbReference>
<dbReference type="InterPro" id="IPR020846">
    <property type="entry name" value="MFS_dom"/>
</dbReference>
<evidence type="ECO:0000313" key="8">
    <source>
        <dbReference type="EMBL" id="MDA0179680.1"/>
    </source>
</evidence>
<dbReference type="InterPro" id="IPR050382">
    <property type="entry name" value="MFS_Na/Anion_cotransporter"/>
</dbReference>
<dbReference type="Gene3D" id="1.20.1250.20">
    <property type="entry name" value="MFS general substrate transporter like domains"/>
    <property type="match status" value="2"/>
</dbReference>
<evidence type="ECO:0000256" key="1">
    <source>
        <dbReference type="ARBA" id="ARBA00004651"/>
    </source>
</evidence>
<feature type="transmembrane region" description="Helical" evidence="6">
    <location>
        <begin position="439"/>
        <end position="461"/>
    </location>
</feature>
<dbReference type="PANTHER" id="PTHR11662:SF399">
    <property type="entry name" value="FI19708P1-RELATED"/>
    <property type="match status" value="1"/>
</dbReference>
<feature type="compositionally biased region" description="Low complexity" evidence="5">
    <location>
        <begin position="480"/>
        <end position="490"/>
    </location>
</feature>
<feature type="transmembrane region" description="Helical" evidence="6">
    <location>
        <begin position="181"/>
        <end position="201"/>
    </location>
</feature>
<comment type="subcellular location">
    <subcellularLocation>
        <location evidence="1">Cell membrane</location>
        <topology evidence="1">Multi-pass membrane protein</topology>
    </subcellularLocation>
</comment>
<evidence type="ECO:0000256" key="2">
    <source>
        <dbReference type="ARBA" id="ARBA00022692"/>
    </source>
</evidence>
<feature type="transmembrane region" description="Helical" evidence="6">
    <location>
        <begin position="213"/>
        <end position="235"/>
    </location>
</feature>
<keyword evidence="2 6" id="KW-0812">Transmembrane</keyword>
<feature type="transmembrane region" description="Helical" evidence="6">
    <location>
        <begin position="347"/>
        <end position="368"/>
    </location>
</feature>
<feature type="transmembrane region" description="Helical" evidence="6">
    <location>
        <begin position="241"/>
        <end position="261"/>
    </location>
</feature>
<keyword evidence="4 6" id="KW-0472">Membrane</keyword>
<feature type="region of interest" description="Disordered" evidence="5">
    <location>
        <begin position="471"/>
        <end position="490"/>
    </location>
</feature>
<organism evidence="8 9">
    <name type="scientific">Solirubrobacter phytolaccae</name>
    <dbReference type="NCBI Taxonomy" id="1404360"/>
    <lineage>
        <taxon>Bacteria</taxon>
        <taxon>Bacillati</taxon>
        <taxon>Actinomycetota</taxon>
        <taxon>Thermoleophilia</taxon>
        <taxon>Solirubrobacterales</taxon>
        <taxon>Solirubrobacteraceae</taxon>
        <taxon>Solirubrobacter</taxon>
    </lineage>
</organism>
<keyword evidence="9" id="KW-1185">Reference proteome</keyword>
<keyword evidence="3 6" id="KW-1133">Transmembrane helix</keyword>
<name>A0A9X3N4G6_9ACTN</name>
<evidence type="ECO:0000313" key="9">
    <source>
        <dbReference type="Proteomes" id="UP001147653"/>
    </source>
</evidence>